<comment type="caution">
    <text evidence="1">The sequence shown here is derived from an EMBL/GenBank/DDBJ whole genome shotgun (WGS) entry which is preliminary data.</text>
</comment>
<evidence type="ECO:0000313" key="1">
    <source>
        <dbReference type="EMBL" id="GFA09169.1"/>
    </source>
</evidence>
<dbReference type="AlphaFoldDB" id="A0A699J489"/>
<protein>
    <submittedName>
        <fullName evidence="1">Uncharacterized protein</fullName>
    </submittedName>
</protein>
<gene>
    <name evidence="1" type="ORF">Tci_581141</name>
</gene>
<sequence>EATNSKFPSERSKNRRQIIPGRSIEVFPGRIPNEAGIDWPTWQFKWDWGVGNRLFPLILGKLLAGDGGNVYFRLGGKRLTLTFLGLTFVDLGL</sequence>
<organism evidence="1">
    <name type="scientific">Tanacetum cinerariifolium</name>
    <name type="common">Dalmatian daisy</name>
    <name type="synonym">Chrysanthemum cinerariifolium</name>
    <dbReference type="NCBI Taxonomy" id="118510"/>
    <lineage>
        <taxon>Eukaryota</taxon>
        <taxon>Viridiplantae</taxon>
        <taxon>Streptophyta</taxon>
        <taxon>Embryophyta</taxon>
        <taxon>Tracheophyta</taxon>
        <taxon>Spermatophyta</taxon>
        <taxon>Magnoliopsida</taxon>
        <taxon>eudicotyledons</taxon>
        <taxon>Gunneridae</taxon>
        <taxon>Pentapetalae</taxon>
        <taxon>asterids</taxon>
        <taxon>campanulids</taxon>
        <taxon>Asterales</taxon>
        <taxon>Asteraceae</taxon>
        <taxon>Asteroideae</taxon>
        <taxon>Anthemideae</taxon>
        <taxon>Anthemidinae</taxon>
        <taxon>Tanacetum</taxon>
    </lineage>
</organism>
<name>A0A699J489_TANCI</name>
<feature type="non-terminal residue" evidence="1">
    <location>
        <position position="1"/>
    </location>
</feature>
<accession>A0A699J489</accession>
<dbReference type="EMBL" id="BKCJ010367602">
    <property type="protein sequence ID" value="GFA09169.1"/>
    <property type="molecule type" value="Genomic_DNA"/>
</dbReference>
<proteinExistence type="predicted"/>
<reference evidence="1" key="1">
    <citation type="journal article" date="2019" name="Sci. Rep.">
        <title>Draft genome of Tanacetum cinerariifolium, the natural source of mosquito coil.</title>
        <authorList>
            <person name="Yamashiro T."/>
            <person name="Shiraishi A."/>
            <person name="Satake H."/>
            <person name="Nakayama K."/>
        </authorList>
    </citation>
    <scope>NUCLEOTIDE SEQUENCE</scope>
</reference>